<evidence type="ECO:0000256" key="3">
    <source>
        <dbReference type="ARBA" id="ARBA00023163"/>
    </source>
</evidence>
<dbReference type="EMBL" id="FNJB01000011">
    <property type="protein sequence ID" value="SDP66587.1"/>
    <property type="molecule type" value="Genomic_DNA"/>
</dbReference>
<gene>
    <name evidence="6" type="ORF">SAMN05192558_111258</name>
</gene>
<protein>
    <submittedName>
        <fullName evidence="6">Tetracyclin repressor, C-terminal all-alpha domain</fullName>
    </submittedName>
</protein>
<keyword evidence="2 4" id="KW-0238">DNA-binding</keyword>
<dbReference type="InterPro" id="IPR004111">
    <property type="entry name" value="Repressor_TetR_C"/>
</dbReference>
<evidence type="ECO:0000259" key="5">
    <source>
        <dbReference type="PROSITE" id="PS50977"/>
    </source>
</evidence>
<dbReference type="SUPFAM" id="SSF48498">
    <property type="entry name" value="Tetracyclin repressor-like, C-terminal domain"/>
    <property type="match status" value="1"/>
</dbReference>
<organism evidence="6 7">
    <name type="scientific">Actinokineospora alba</name>
    <dbReference type="NCBI Taxonomy" id="504798"/>
    <lineage>
        <taxon>Bacteria</taxon>
        <taxon>Bacillati</taxon>
        <taxon>Actinomycetota</taxon>
        <taxon>Actinomycetes</taxon>
        <taxon>Pseudonocardiales</taxon>
        <taxon>Pseudonocardiaceae</taxon>
        <taxon>Actinokineospora</taxon>
    </lineage>
</organism>
<evidence type="ECO:0000313" key="6">
    <source>
        <dbReference type="EMBL" id="SDP66587.1"/>
    </source>
</evidence>
<evidence type="ECO:0000256" key="1">
    <source>
        <dbReference type="ARBA" id="ARBA00023015"/>
    </source>
</evidence>
<feature type="DNA-binding region" description="H-T-H motif" evidence="4">
    <location>
        <begin position="45"/>
        <end position="64"/>
    </location>
</feature>
<dbReference type="InterPro" id="IPR036271">
    <property type="entry name" value="Tet_transcr_reg_TetR-rel_C_sf"/>
</dbReference>
<dbReference type="InterPro" id="IPR001647">
    <property type="entry name" value="HTH_TetR"/>
</dbReference>
<sequence length="240" mass="26343">MPTYASVDKSRPRSRDAAGLPAVTAERIVDEALALTREQGLENWTLRQLAGAVSAYPAVVYHHVGDREAVVAGVIERVVAEFAVPEPREWRTWFEELLLGMRPVLRAAPGVARRLALYGPIVASARRVIDRGVRVLDAAGFGEESVLVCNVLLTQACQFVALEDDREHSPRLRAEAAAVFSSYRDREDLPGLAATGRFVYEMTQRPGGVEAYYDEFFTFAIARIIDGVAARLTVLSGTGR</sequence>
<dbReference type="Gene3D" id="1.10.357.10">
    <property type="entry name" value="Tetracycline Repressor, domain 2"/>
    <property type="match status" value="1"/>
</dbReference>
<dbReference type="AlphaFoldDB" id="A0A1H0UK35"/>
<dbReference type="GO" id="GO:0003677">
    <property type="term" value="F:DNA binding"/>
    <property type="evidence" value="ECO:0007669"/>
    <property type="project" value="UniProtKB-UniRule"/>
</dbReference>
<dbReference type="GO" id="GO:0045892">
    <property type="term" value="P:negative regulation of DNA-templated transcription"/>
    <property type="evidence" value="ECO:0007669"/>
    <property type="project" value="InterPro"/>
</dbReference>
<keyword evidence="1" id="KW-0805">Transcription regulation</keyword>
<reference evidence="7" key="1">
    <citation type="submission" date="2016-10" db="EMBL/GenBank/DDBJ databases">
        <authorList>
            <person name="Varghese N."/>
            <person name="Submissions S."/>
        </authorList>
    </citation>
    <scope>NUCLEOTIDE SEQUENCE [LARGE SCALE GENOMIC DNA]</scope>
    <source>
        <strain evidence="7">IBRC-M 10655</strain>
    </source>
</reference>
<name>A0A1H0UK35_9PSEU</name>
<dbReference type="Proteomes" id="UP000199651">
    <property type="component" value="Unassembled WGS sequence"/>
</dbReference>
<dbReference type="RefSeq" id="WP_091381948.1">
    <property type="nucleotide sequence ID" value="NZ_FNDV01000001.1"/>
</dbReference>
<keyword evidence="7" id="KW-1185">Reference proteome</keyword>
<feature type="domain" description="HTH tetR-type" evidence="5">
    <location>
        <begin position="22"/>
        <end position="82"/>
    </location>
</feature>
<proteinExistence type="predicted"/>
<evidence type="ECO:0000313" key="7">
    <source>
        <dbReference type="Proteomes" id="UP000199651"/>
    </source>
</evidence>
<evidence type="ECO:0000256" key="2">
    <source>
        <dbReference type="ARBA" id="ARBA00023125"/>
    </source>
</evidence>
<dbReference type="STRING" id="504798.SAMN05421871_101323"/>
<dbReference type="InterPro" id="IPR009057">
    <property type="entry name" value="Homeodomain-like_sf"/>
</dbReference>
<dbReference type="Pfam" id="PF02909">
    <property type="entry name" value="TetR_C_1"/>
    <property type="match status" value="1"/>
</dbReference>
<dbReference type="SUPFAM" id="SSF46689">
    <property type="entry name" value="Homeodomain-like"/>
    <property type="match status" value="1"/>
</dbReference>
<keyword evidence="3" id="KW-0804">Transcription</keyword>
<dbReference type="OrthoDB" id="3173376at2"/>
<accession>A0A1H0UK35</accession>
<dbReference type="PROSITE" id="PS50977">
    <property type="entry name" value="HTH_TETR_2"/>
    <property type="match status" value="1"/>
</dbReference>
<evidence type="ECO:0000256" key="4">
    <source>
        <dbReference type="PROSITE-ProRule" id="PRU00335"/>
    </source>
</evidence>